<feature type="compositionally biased region" description="Low complexity" evidence="1">
    <location>
        <begin position="189"/>
        <end position="213"/>
    </location>
</feature>
<feature type="compositionally biased region" description="Low complexity" evidence="1">
    <location>
        <begin position="645"/>
        <end position="654"/>
    </location>
</feature>
<accession>A0AAD7I3S1</accession>
<feature type="region of interest" description="Disordered" evidence="1">
    <location>
        <begin position="611"/>
        <end position="672"/>
    </location>
</feature>
<name>A0AAD7I3S1_9AGAR</name>
<dbReference type="EMBL" id="JARJLG010000165">
    <property type="protein sequence ID" value="KAJ7733871.1"/>
    <property type="molecule type" value="Genomic_DNA"/>
</dbReference>
<gene>
    <name evidence="2" type="ORF">DFH07DRAFT_967851</name>
</gene>
<sequence length="672" mass="73349">MPPKPKPTAVSPKAKSASVTAHLFDVFNHSSAYALSQHLLDPSSIHDASRPELKTCVVEALPALRYIRRNIDYKQLDDRGRIFYSGINIVMDRLGTIPAEWLGFCLKEVEHDYDLALLVKEVPPARAEIPLGPGDYAPMANAFANYNGGTVSQAQIQSFLKGLPALPTMPISPEPASRSSTPVEPVKLSAKSTAPTASSSKPAVPAAAQPSKPRQVHVAVPDPYVSYSCPSQTIDFFLSPSKKRTRDSAGLDSEASEADEHSEAEAPPDPKPKRSDTLRKKKTKTESPGPAPTKPTKSRKKAKGKAKEDVDSGKIPDAPHRRHRSPGSGTISRTNQDPDSSKIAKFIAARVQQAKGAKAGTPVQLNVDADGNSDNFGDPNDVFLYLIRKKAASPPDHFTTGHPTTTSHRRLDSDTYVERFESLELIDAQKNLEVNIDKALTPVEPCVFCILQRVECIPITFGHGCLNCFLKNLRHCCHTATMTELIKFHVEFADRYAAASHTTEIIVDQFQRTATRLSSITALYNDASTDFAEAFDHLVRHFNSCVKRFGDETFATRFSDSSSAVRDHLADLVAQFRGTFKSFKNIDLSDVDFGMVPRPIGTGRALIDIAEDSSEAGDVAGSDEEGEDEADEEVVEVEAPRKTSKSPSKASSKPYPRRPPSTRNRAAPVARE</sequence>
<feature type="compositionally biased region" description="Acidic residues" evidence="1">
    <location>
        <begin position="611"/>
        <end position="636"/>
    </location>
</feature>
<protein>
    <submittedName>
        <fullName evidence="2">Uncharacterized protein</fullName>
    </submittedName>
</protein>
<comment type="caution">
    <text evidence="2">The sequence shown here is derived from an EMBL/GenBank/DDBJ whole genome shotgun (WGS) entry which is preliminary data.</text>
</comment>
<keyword evidence="3" id="KW-1185">Reference proteome</keyword>
<dbReference type="Proteomes" id="UP001215280">
    <property type="component" value="Unassembled WGS sequence"/>
</dbReference>
<proteinExistence type="predicted"/>
<evidence type="ECO:0000256" key="1">
    <source>
        <dbReference type="SAM" id="MobiDB-lite"/>
    </source>
</evidence>
<evidence type="ECO:0000313" key="3">
    <source>
        <dbReference type="Proteomes" id="UP001215280"/>
    </source>
</evidence>
<evidence type="ECO:0000313" key="2">
    <source>
        <dbReference type="EMBL" id="KAJ7733871.1"/>
    </source>
</evidence>
<feature type="region of interest" description="Disordered" evidence="1">
    <location>
        <begin position="170"/>
        <end position="215"/>
    </location>
</feature>
<feature type="compositionally biased region" description="Polar residues" evidence="1">
    <location>
        <begin position="327"/>
        <end position="338"/>
    </location>
</feature>
<dbReference type="AlphaFoldDB" id="A0AAD7I3S1"/>
<organism evidence="2 3">
    <name type="scientific">Mycena maculata</name>
    <dbReference type="NCBI Taxonomy" id="230809"/>
    <lineage>
        <taxon>Eukaryota</taxon>
        <taxon>Fungi</taxon>
        <taxon>Dikarya</taxon>
        <taxon>Basidiomycota</taxon>
        <taxon>Agaricomycotina</taxon>
        <taxon>Agaricomycetes</taxon>
        <taxon>Agaricomycetidae</taxon>
        <taxon>Agaricales</taxon>
        <taxon>Marasmiineae</taxon>
        <taxon>Mycenaceae</taxon>
        <taxon>Mycena</taxon>
    </lineage>
</organism>
<feature type="region of interest" description="Disordered" evidence="1">
    <location>
        <begin position="242"/>
        <end position="339"/>
    </location>
</feature>
<feature type="compositionally biased region" description="Basic and acidic residues" evidence="1">
    <location>
        <begin position="305"/>
        <end position="319"/>
    </location>
</feature>
<reference evidence="2" key="1">
    <citation type="submission" date="2023-03" db="EMBL/GenBank/DDBJ databases">
        <title>Massive genome expansion in bonnet fungi (Mycena s.s.) driven by repeated elements and novel gene families across ecological guilds.</title>
        <authorList>
            <consortium name="Lawrence Berkeley National Laboratory"/>
            <person name="Harder C.B."/>
            <person name="Miyauchi S."/>
            <person name="Viragh M."/>
            <person name="Kuo A."/>
            <person name="Thoen E."/>
            <person name="Andreopoulos B."/>
            <person name="Lu D."/>
            <person name="Skrede I."/>
            <person name="Drula E."/>
            <person name="Henrissat B."/>
            <person name="Morin E."/>
            <person name="Kohler A."/>
            <person name="Barry K."/>
            <person name="LaButti K."/>
            <person name="Morin E."/>
            <person name="Salamov A."/>
            <person name="Lipzen A."/>
            <person name="Mereny Z."/>
            <person name="Hegedus B."/>
            <person name="Baldrian P."/>
            <person name="Stursova M."/>
            <person name="Weitz H."/>
            <person name="Taylor A."/>
            <person name="Grigoriev I.V."/>
            <person name="Nagy L.G."/>
            <person name="Martin F."/>
            <person name="Kauserud H."/>
        </authorList>
    </citation>
    <scope>NUCLEOTIDE SEQUENCE</scope>
    <source>
        <strain evidence="2">CBHHK188m</strain>
    </source>
</reference>
<feature type="compositionally biased region" description="Basic and acidic residues" evidence="1">
    <location>
        <begin position="258"/>
        <end position="278"/>
    </location>
</feature>